<name>A0A914Y9M2_9BILA</name>
<keyword evidence="2" id="KW-1185">Reference proteome</keyword>
<proteinExistence type="predicted"/>
<dbReference type="AlphaFoldDB" id="A0A914Y9M2"/>
<organism evidence="2 3">
    <name type="scientific">Panagrolaimus superbus</name>
    <dbReference type="NCBI Taxonomy" id="310955"/>
    <lineage>
        <taxon>Eukaryota</taxon>
        <taxon>Metazoa</taxon>
        <taxon>Ecdysozoa</taxon>
        <taxon>Nematoda</taxon>
        <taxon>Chromadorea</taxon>
        <taxon>Rhabditida</taxon>
        <taxon>Tylenchina</taxon>
        <taxon>Panagrolaimomorpha</taxon>
        <taxon>Panagrolaimoidea</taxon>
        <taxon>Panagrolaimidae</taxon>
        <taxon>Panagrolaimus</taxon>
    </lineage>
</organism>
<protein>
    <submittedName>
        <fullName evidence="3">Uncharacterized protein</fullName>
    </submittedName>
</protein>
<feature type="region of interest" description="Disordered" evidence="1">
    <location>
        <begin position="113"/>
        <end position="135"/>
    </location>
</feature>
<accession>A0A914Y9M2</accession>
<sequence>MERKLPFEDLSAYIERFERTVRQATAGQPTTVVEQKLLDEFILKLDPELAFHVRTADKKTYAEAVTEAKKMETFIKLKNMDQVRAGLAALESDRQQDLDVKALANQITNNLRIDERGRRDNSSRGGYQDNQYRNPNYIPIQAPRQNYGQRSQGNWNPRGFAPIPPPPDRNPNGMLAILGSASAIKPMLCQHKIGKMILQMDEVETDRQVPYDY</sequence>
<feature type="compositionally biased region" description="Basic and acidic residues" evidence="1">
    <location>
        <begin position="113"/>
        <end position="122"/>
    </location>
</feature>
<reference evidence="3" key="1">
    <citation type="submission" date="2022-11" db="UniProtKB">
        <authorList>
            <consortium name="WormBaseParasite"/>
        </authorList>
    </citation>
    <scope>IDENTIFICATION</scope>
</reference>
<evidence type="ECO:0000256" key="1">
    <source>
        <dbReference type="SAM" id="MobiDB-lite"/>
    </source>
</evidence>
<dbReference type="Proteomes" id="UP000887577">
    <property type="component" value="Unplaced"/>
</dbReference>
<evidence type="ECO:0000313" key="2">
    <source>
        <dbReference type="Proteomes" id="UP000887577"/>
    </source>
</evidence>
<dbReference type="WBParaSite" id="PSU_v2.g1424.t1">
    <property type="protein sequence ID" value="PSU_v2.g1424.t1"/>
    <property type="gene ID" value="PSU_v2.g1424"/>
</dbReference>
<feature type="compositionally biased region" description="Polar residues" evidence="1">
    <location>
        <begin position="123"/>
        <end position="134"/>
    </location>
</feature>
<evidence type="ECO:0000313" key="3">
    <source>
        <dbReference type="WBParaSite" id="PSU_v2.g1424.t1"/>
    </source>
</evidence>